<gene>
    <name evidence="1" type="ORF">ACH5RR_018694</name>
</gene>
<organism evidence="1 2">
    <name type="scientific">Cinchona calisaya</name>
    <dbReference type="NCBI Taxonomy" id="153742"/>
    <lineage>
        <taxon>Eukaryota</taxon>
        <taxon>Viridiplantae</taxon>
        <taxon>Streptophyta</taxon>
        <taxon>Embryophyta</taxon>
        <taxon>Tracheophyta</taxon>
        <taxon>Spermatophyta</taxon>
        <taxon>Magnoliopsida</taxon>
        <taxon>eudicotyledons</taxon>
        <taxon>Gunneridae</taxon>
        <taxon>Pentapetalae</taxon>
        <taxon>asterids</taxon>
        <taxon>lamiids</taxon>
        <taxon>Gentianales</taxon>
        <taxon>Rubiaceae</taxon>
        <taxon>Cinchonoideae</taxon>
        <taxon>Cinchoneae</taxon>
        <taxon>Cinchona</taxon>
    </lineage>
</organism>
<dbReference type="PANTHER" id="PTHR11439">
    <property type="entry name" value="GAG-POL-RELATED RETROTRANSPOSON"/>
    <property type="match status" value="1"/>
</dbReference>
<reference evidence="1 2" key="1">
    <citation type="submission" date="2024-11" db="EMBL/GenBank/DDBJ databases">
        <title>A near-complete genome assembly of Cinchona calisaya.</title>
        <authorList>
            <person name="Lian D.C."/>
            <person name="Zhao X.W."/>
            <person name="Wei L."/>
        </authorList>
    </citation>
    <scope>NUCLEOTIDE SEQUENCE [LARGE SCALE GENOMIC DNA]</scope>
    <source>
        <tissue evidence="1">Nenye</tissue>
    </source>
</reference>
<dbReference type="InterPro" id="IPR043502">
    <property type="entry name" value="DNA/RNA_pol_sf"/>
</dbReference>
<dbReference type="SUPFAM" id="SSF56672">
    <property type="entry name" value="DNA/RNA polymerases"/>
    <property type="match status" value="1"/>
</dbReference>
<dbReference type="Proteomes" id="UP001630127">
    <property type="component" value="Unassembled WGS sequence"/>
</dbReference>
<protein>
    <submittedName>
        <fullName evidence="1">Uncharacterized protein</fullName>
    </submittedName>
</protein>
<accession>A0ABD2ZQU0</accession>
<proteinExistence type="predicted"/>
<keyword evidence="2" id="KW-1185">Reference proteome</keyword>
<dbReference type="EMBL" id="JBJUIK010000008">
    <property type="protein sequence ID" value="KAL3520545.1"/>
    <property type="molecule type" value="Genomic_DNA"/>
</dbReference>
<dbReference type="PANTHER" id="PTHR11439:SF450">
    <property type="entry name" value="REVERSE TRANSCRIPTASE TY1_COPIA-TYPE DOMAIN-CONTAINING PROTEIN"/>
    <property type="match status" value="1"/>
</dbReference>
<evidence type="ECO:0000313" key="1">
    <source>
        <dbReference type="EMBL" id="KAL3520545.1"/>
    </source>
</evidence>
<sequence>MSNCKALSMPSTPIVKLSLSKSPPFRDPTLFRSIVGGLQYLTFTCPDISFAVNRIFQFVHCPTNLHWQATKCILRYLFGTVYHGLFLAKSTSLTLSVFSDADRGGSLDDHKSTSGYALYVGSNLVSWGSQK</sequence>
<evidence type="ECO:0000313" key="2">
    <source>
        <dbReference type="Proteomes" id="UP001630127"/>
    </source>
</evidence>
<dbReference type="AlphaFoldDB" id="A0ABD2ZQU0"/>
<comment type="caution">
    <text evidence="1">The sequence shown here is derived from an EMBL/GenBank/DDBJ whole genome shotgun (WGS) entry which is preliminary data.</text>
</comment>
<name>A0ABD2ZQU0_9GENT</name>